<dbReference type="EMBL" id="VNHO01000011">
    <property type="protein sequence ID" value="TYP54977.1"/>
    <property type="molecule type" value="Genomic_DNA"/>
</dbReference>
<dbReference type="PANTHER" id="PTHR28055:SF1">
    <property type="entry name" value="ALTERED INHERITANCE OF MITOCHONDRIA PROTEIN 41, MITOCHONDRIAL"/>
    <property type="match status" value="1"/>
</dbReference>
<dbReference type="RefSeq" id="WP_148867061.1">
    <property type="nucleotide sequence ID" value="NZ_VNHO01000011.1"/>
</dbReference>
<dbReference type="Gene3D" id="1.10.10.410">
    <property type="match status" value="1"/>
</dbReference>
<evidence type="ECO:0000313" key="2">
    <source>
        <dbReference type="Proteomes" id="UP000322294"/>
    </source>
</evidence>
<dbReference type="SUPFAM" id="SSF89095">
    <property type="entry name" value="GatB/YqeY motif"/>
    <property type="match status" value="1"/>
</dbReference>
<dbReference type="InterPro" id="IPR003789">
    <property type="entry name" value="Asn/Gln_tRNA_amidoTrase-B-like"/>
</dbReference>
<proteinExistence type="predicted"/>
<dbReference type="InterPro" id="IPR042184">
    <property type="entry name" value="YqeY/Aim41_N"/>
</dbReference>
<sequence>MSIKDVLNEDMKRALKEGQKERLSVIRMARAAIVNEEKDRMHELSDEEVIEVLSREVKKRRDAKEEYERLGRRDVAEELEREINILLSYLPQQLTEEELEEIVRQTIFEVGANSIKDMGRVMSAVLPRVKGRADGRAVNAIVKKLLQ</sequence>
<dbReference type="AlphaFoldDB" id="A0A5S5ASG9"/>
<gene>
    <name evidence="1" type="ORF">LZ11_01302</name>
</gene>
<accession>A0A5S5ASG9</accession>
<dbReference type="Gene3D" id="1.10.1510.10">
    <property type="entry name" value="Uncharacterised protein YqeY/AIM41 PF09424, N-terminal domain"/>
    <property type="match status" value="1"/>
</dbReference>
<evidence type="ECO:0008006" key="3">
    <source>
        <dbReference type="Google" id="ProtNLM"/>
    </source>
</evidence>
<evidence type="ECO:0000313" key="1">
    <source>
        <dbReference type="EMBL" id="TYP54977.1"/>
    </source>
</evidence>
<dbReference type="InterPro" id="IPR019004">
    <property type="entry name" value="YqeY/Aim41"/>
</dbReference>
<name>A0A5S5ASG9_9FIRM</name>
<reference evidence="1 2" key="1">
    <citation type="submission" date="2019-07" db="EMBL/GenBank/DDBJ databases">
        <title>Genomic Encyclopedia of Type Strains, Phase I: the one thousand microbial genomes (KMG-I) project.</title>
        <authorList>
            <person name="Kyrpides N."/>
        </authorList>
    </citation>
    <scope>NUCLEOTIDE SEQUENCE [LARGE SCALE GENOMIC DNA]</scope>
    <source>
        <strain evidence="1 2">DSM 16647</strain>
    </source>
</reference>
<comment type="caution">
    <text evidence="1">The sequence shown here is derived from an EMBL/GenBank/DDBJ whole genome shotgun (WGS) entry which is preliminary data.</text>
</comment>
<dbReference type="Proteomes" id="UP000322294">
    <property type="component" value="Unassembled WGS sequence"/>
</dbReference>
<organism evidence="1 2">
    <name type="scientific">Thermosediminibacter litoriperuensis</name>
    <dbReference type="NCBI Taxonomy" id="291989"/>
    <lineage>
        <taxon>Bacteria</taxon>
        <taxon>Bacillati</taxon>
        <taxon>Bacillota</taxon>
        <taxon>Clostridia</taxon>
        <taxon>Thermosediminibacterales</taxon>
        <taxon>Thermosediminibacteraceae</taxon>
        <taxon>Thermosediminibacter</taxon>
    </lineage>
</organism>
<protein>
    <recommendedName>
        <fullName evidence="3">GatB/YqeY domain-containing protein</fullName>
    </recommendedName>
</protein>
<keyword evidence="2" id="KW-1185">Reference proteome</keyword>
<dbReference type="GO" id="GO:0016884">
    <property type="term" value="F:carbon-nitrogen ligase activity, with glutamine as amido-N-donor"/>
    <property type="evidence" value="ECO:0007669"/>
    <property type="project" value="InterPro"/>
</dbReference>
<dbReference type="OrthoDB" id="9794041at2"/>
<dbReference type="Pfam" id="PF09424">
    <property type="entry name" value="YqeY"/>
    <property type="match status" value="1"/>
</dbReference>
<dbReference type="PANTHER" id="PTHR28055">
    <property type="entry name" value="ALTERED INHERITANCE OF MITOCHONDRIA PROTEIN 41, MITOCHONDRIAL"/>
    <property type="match status" value="1"/>
</dbReference>
<dbReference type="InterPro" id="IPR023168">
    <property type="entry name" value="GatB_Yqey_C_2"/>
</dbReference>